<comment type="caution">
    <text evidence="3">The sequence shown here is derived from an EMBL/GenBank/DDBJ whole genome shotgun (WGS) entry which is preliminary data.</text>
</comment>
<dbReference type="OrthoDB" id="4062651at2759"/>
<dbReference type="EMBL" id="MU032351">
    <property type="protein sequence ID" value="KAF3761313.1"/>
    <property type="molecule type" value="Genomic_DNA"/>
</dbReference>
<reference evidence="3" key="1">
    <citation type="journal article" date="2020" name="Phytopathology">
        <title>Genome sequence of the chestnut blight fungus Cryphonectria parasitica EP155: A fundamental resource for an archetypical invasive plant pathogen.</title>
        <authorList>
            <person name="Crouch J.A."/>
            <person name="Dawe A."/>
            <person name="Aerts A."/>
            <person name="Barry K."/>
            <person name="Churchill A.C.L."/>
            <person name="Grimwood J."/>
            <person name="Hillman B."/>
            <person name="Milgroom M.G."/>
            <person name="Pangilinan J."/>
            <person name="Smith M."/>
            <person name="Salamov A."/>
            <person name="Schmutz J."/>
            <person name="Yadav J."/>
            <person name="Grigoriev I.V."/>
            <person name="Nuss D."/>
        </authorList>
    </citation>
    <scope>NUCLEOTIDE SEQUENCE</scope>
    <source>
        <strain evidence="3">EP155</strain>
    </source>
</reference>
<keyword evidence="4" id="KW-1185">Reference proteome</keyword>
<dbReference type="Proteomes" id="UP000803844">
    <property type="component" value="Unassembled WGS sequence"/>
</dbReference>
<accession>A0A9P5CJS7</accession>
<keyword evidence="1" id="KW-0677">Repeat</keyword>
<name>A0A9P5CJS7_CRYP1</name>
<evidence type="ECO:0000256" key="1">
    <source>
        <dbReference type="ARBA" id="ARBA00022737"/>
    </source>
</evidence>
<evidence type="ECO:0000313" key="3">
    <source>
        <dbReference type="EMBL" id="KAF3761313.1"/>
    </source>
</evidence>
<evidence type="ECO:0000313" key="4">
    <source>
        <dbReference type="Proteomes" id="UP000803844"/>
    </source>
</evidence>
<sequence length="227" mass="24964">MDREGRAMHSISLAKKGFNVNIGENTNNITGLLPPGDACERILATPPQPTALDLISISLSALQVPPGIRRGGYLELKKWQEDIQCDVTNAPRYSFSERNFGCGSFTLLAVAMSKDYKESFKITLKAGAKVDDDDLLRHAAARNSLSGFARILLDHPHGADIDKRDGDSATPLVLALVYQHLNVVDLLLSRGGMKCVIEEFAFFKRMQDDGESEPLHIHVGLVPEEEH</sequence>
<protein>
    <recommendedName>
        <fullName evidence="5">Ankyrin repeat protein</fullName>
    </recommendedName>
</protein>
<evidence type="ECO:0008006" key="5">
    <source>
        <dbReference type="Google" id="ProtNLM"/>
    </source>
</evidence>
<dbReference type="PANTHER" id="PTHR24198:SF165">
    <property type="entry name" value="ANKYRIN REPEAT-CONTAINING PROTEIN-RELATED"/>
    <property type="match status" value="1"/>
</dbReference>
<dbReference type="AlphaFoldDB" id="A0A9P5CJS7"/>
<dbReference type="InterPro" id="IPR036770">
    <property type="entry name" value="Ankyrin_rpt-contain_sf"/>
</dbReference>
<dbReference type="RefSeq" id="XP_040772292.1">
    <property type="nucleotide sequence ID" value="XM_040925914.1"/>
</dbReference>
<evidence type="ECO:0000256" key="2">
    <source>
        <dbReference type="ARBA" id="ARBA00023043"/>
    </source>
</evidence>
<dbReference type="GeneID" id="63843043"/>
<gene>
    <name evidence="3" type="ORF">M406DRAFT_75869</name>
</gene>
<proteinExistence type="predicted"/>
<keyword evidence="2" id="KW-0040">ANK repeat</keyword>
<dbReference type="Pfam" id="PF12796">
    <property type="entry name" value="Ank_2"/>
    <property type="match status" value="1"/>
</dbReference>
<organism evidence="3 4">
    <name type="scientific">Cryphonectria parasitica (strain ATCC 38755 / EP155)</name>
    <dbReference type="NCBI Taxonomy" id="660469"/>
    <lineage>
        <taxon>Eukaryota</taxon>
        <taxon>Fungi</taxon>
        <taxon>Dikarya</taxon>
        <taxon>Ascomycota</taxon>
        <taxon>Pezizomycotina</taxon>
        <taxon>Sordariomycetes</taxon>
        <taxon>Sordariomycetidae</taxon>
        <taxon>Diaporthales</taxon>
        <taxon>Cryphonectriaceae</taxon>
        <taxon>Cryphonectria-Endothia species complex</taxon>
        <taxon>Cryphonectria</taxon>
    </lineage>
</organism>
<dbReference type="InterPro" id="IPR002110">
    <property type="entry name" value="Ankyrin_rpt"/>
</dbReference>
<dbReference type="Gene3D" id="1.25.40.20">
    <property type="entry name" value="Ankyrin repeat-containing domain"/>
    <property type="match status" value="1"/>
</dbReference>
<dbReference type="PANTHER" id="PTHR24198">
    <property type="entry name" value="ANKYRIN REPEAT AND PROTEIN KINASE DOMAIN-CONTAINING PROTEIN"/>
    <property type="match status" value="1"/>
</dbReference>
<dbReference type="SUPFAM" id="SSF48403">
    <property type="entry name" value="Ankyrin repeat"/>
    <property type="match status" value="1"/>
</dbReference>